<feature type="repeat" description="RCC1" evidence="3">
    <location>
        <begin position="160"/>
        <end position="219"/>
    </location>
</feature>
<evidence type="ECO:0000256" key="3">
    <source>
        <dbReference type="PROSITE-ProRule" id="PRU00235"/>
    </source>
</evidence>
<dbReference type="CTD" id="26297"/>
<evidence type="ECO:0000256" key="2">
    <source>
        <dbReference type="ARBA" id="ARBA00022737"/>
    </source>
</evidence>
<dbReference type="PANTHER" id="PTHR45982:SF8">
    <property type="entry name" value="E3 UBIQUITIN-PROTEIN LIGASE HERC2-LIKE PROTEIN-RELATED"/>
    <property type="match status" value="1"/>
</dbReference>
<keyword evidence="1" id="KW-0344">Guanine-nucleotide releasing factor</keyword>
<feature type="repeat" description="RCC1" evidence="3">
    <location>
        <begin position="275"/>
        <end position="345"/>
    </location>
</feature>
<dbReference type="InterPro" id="IPR009091">
    <property type="entry name" value="RCC1/BLIP-II"/>
</dbReference>
<dbReference type="PROSITE" id="PS00626">
    <property type="entry name" value="RCC1_2"/>
    <property type="match status" value="2"/>
</dbReference>
<reference evidence="7" key="1">
    <citation type="submission" date="2015-02" db="EMBL/GenBank/DDBJ databases">
        <title>Genome sequencing for Strongylocentrotus purpuratus.</title>
        <authorList>
            <person name="Murali S."/>
            <person name="Liu Y."/>
            <person name="Vee V."/>
            <person name="English A."/>
            <person name="Wang M."/>
            <person name="Skinner E."/>
            <person name="Han Y."/>
            <person name="Muzny D.M."/>
            <person name="Worley K.C."/>
            <person name="Gibbs R.A."/>
        </authorList>
    </citation>
    <scope>NUCLEOTIDE SEQUENCE</scope>
</reference>
<keyword evidence="2" id="KW-0677">Repeat</keyword>
<protein>
    <recommendedName>
        <fullName evidence="5">RCC1-like domain-containing protein</fullName>
    </recommendedName>
</protein>
<evidence type="ECO:0000256" key="4">
    <source>
        <dbReference type="SAM" id="MobiDB-lite"/>
    </source>
</evidence>
<dbReference type="InterPro" id="IPR000408">
    <property type="entry name" value="Reg_chr_condens"/>
</dbReference>
<sequence length="396" mass="42704">MAAPITAVFSWGANSYGQLGLGHQKDHLLPENLKTFPEDVKTIVGGGGHTVFLTGNGDLHVCGSNNKGQLGLGHTSDINKLVRVPDLRPLKQIVCGWNHTVAITENDELLCWGSNTHGQLTHKESIVTKPRRIELSGVDCPRFAAISGGLRHTLAVSTDGQLWTWGAGKKGQLGWTDSKMRVPHQWNKPVHIPVKEDDVDVKFVQVAAGAYHSAALSDMGILYIWGCNKWSQLAQPKSSNPISTPKRLDPALFDGLTIKGIHSGWTHMLAITEDESVYTWGRNDYGQLGRPAAKSISNGSAESESNATPTTTTPDCCHVPTEISILKNAKQIVCGAEHSLAITKDDKLLAWGWNEHGMCADGTKTNVFLPKQVQGLDGQVASKVGVGAGHCFAFCQ</sequence>
<dbReference type="Proteomes" id="UP000007110">
    <property type="component" value="Unassembled WGS sequence"/>
</dbReference>
<dbReference type="OrthoDB" id="10256179at2759"/>
<dbReference type="GO" id="GO:0007346">
    <property type="term" value="P:regulation of mitotic cell cycle"/>
    <property type="evidence" value="ECO:0000318"/>
    <property type="project" value="GO_Central"/>
</dbReference>
<dbReference type="Pfam" id="PF25390">
    <property type="entry name" value="WD40_RLD"/>
    <property type="match status" value="1"/>
</dbReference>
<dbReference type="RefSeq" id="XP_030845433.1">
    <property type="nucleotide sequence ID" value="XM_030989573.1"/>
</dbReference>
<dbReference type="FunCoup" id="A0A7M7P5G8">
    <property type="interactions" value="767"/>
</dbReference>
<dbReference type="InterPro" id="IPR051553">
    <property type="entry name" value="Ran_GTPase-activating"/>
</dbReference>
<dbReference type="AlphaFoldDB" id="A0A7M7P5G8"/>
<keyword evidence="7" id="KW-1185">Reference proteome</keyword>
<proteinExistence type="predicted"/>
<dbReference type="InterPro" id="IPR058923">
    <property type="entry name" value="RCC1-like_dom"/>
</dbReference>
<dbReference type="PANTHER" id="PTHR45982">
    <property type="entry name" value="REGULATOR OF CHROMOSOME CONDENSATION"/>
    <property type="match status" value="1"/>
</dbReference>
<evidence type="ECO:0000256" key="1">
    <source>
        <dbReference type="ARBA" id="ARBA00022658"/>
    </source>
</evidence>
<dbReference type="GO" id="GO:1901673">
    <property type="term" value="P:regulation of mitotic spindle assembly"/>
    <property type="evidence" value="ECO:0000318"/>
    <property type="project" value="GO_Central"/>
</dbReference>
<organism evidence="6 7">
    <name type="scientific">Strongylocentrotus purpuratus</name>
    <name type="common">Purple sea urchin</name>
    <dbReference type="NCBI Taxonomy" id="7668"/>
    <lineage>
        <taxon>Eukaryota</taxon>
        <taxon>Metazoa</taxon>
        <taxon>Echinodermata</taxon>
        <taxon>Eleutherozoa</taxon>
        <taxon>Echinozoa</taxon>
        <taxon>Echinoidea</taxon>
        <taxon>Euechinoidea</taxon>
        <taxon>Echinacea</taxon>
        <taxon>Camarodonta</taxon>
        <taxon>Echinidea</taxon>
        <taxon>Strongylocentrotidae</taxon>
        <taxon>Strongylocentrotus</taxon>
    </lineage>
</organism>
<feature type="repeat" description="RCC1" evidence="3">
    <location>
        <begin position="107"/>
        <end position="159"/>
    </location>
</feature>
<dbReference type="GO" id="GO:0005737">
    <property type="term" value="C:cytoplasm"/>
    <property type="evidence" value="ECO:0000318"/>
    <property type="project" value="GO_Central"/>
</dbReference>
<feature type="domain" description="RCC1-like" evidence="5">
    <location>
        <begin position="8"/>
        <end position="393"/>
    </location>
</feature>
<dbReference type="Gene3D" id="2.130.10.30">
    <property type="entry name" value="Regulator of chromosome condensation 1/beta-lactamase-inhibitor protein II"/>
    <property type="match status" value="2"/>
</dbReference>
<feature type="repeat" description="RCC1" evidence="3">
    <location>
        <begin position="57"/>
        <end position="106"/>
    </location>
</feature>
<feature type="region of interest" description="Disordered" evidence="4">
    <location>
        <begin position="291"/>
        <end position="313"/>
    </location>
</feature>
<dbReference type="EnsemblMetazoa" id="XM_030989573">
    <property type="protein sequence ID" value="XP_030845433"/>
    <property type="gene ID" value="LOC575998"/>
</dbReference>
<dbReference type="PRINTS" id="PR00633">
    <property type="entry name" value="RCCNDNSATION"/>
</dbReference>
<evidence type="ECO:0000259" key="5">
    <source>
        <dbReference type="Pfam" id="PF25390"/>
    </source>
</evidence>
<feature type="compositionally biased region" description="Polar residues" evidence="4">
    <location>
        <begin position="295"/>
        <end position="313"/>
    </location>
</feature>
<dbReference type="GeneID" id="575998"/>
<dbReference type="InParanoid" id="A0A7M7P5G8"/>
<feature type="repeat" description="RCC1" evidence="3">
    <location>
        <begin position="6"/>
        <end position="56"/>
    </location>
</feature>
<feature type="repeat" description="RCC1" evidence="3">
    <location>
        <begin position="220"/>
        <end position="274"/>
    </location>
</feature>
<name>A0A7M7P5G8_STRPU</name>
<accession>A0A7M7P5G8</accession>
<dbReference type="SUPFAM" id="SSF50985">
    <property type="entry name" value="RCC1/BLIP-II"/>
    <property type="match status" value="1"/>
</dbReference>
<dbReference type="PROSITE" id="PS50012">
    <property type="entry name" value="RCC1_3"/>
    <property type="match status" value="6"/>
</dbReference>
<dbReference type="KEGG" id="spu:575998"/>
<evidence type="ECO:0000313" key="6">
    <source>
        <dbReference type="EnsemblMetazoa" id="XP_030845433"/>
    </source>
</evidence>
<evidence type="ECO:0000313" key="7">
    <source>
        <dbReference type="Proteomes" id="UP000007110"/>
    </source>
</evidence>
<reference evidence="6" key="2">
    <citation type="submission" date="2021-01" db="UniProtKB">
        <authorList>
            <consortium name="EnsemblMetazoa"/>
        </authorList>
    </citation>
    <scope>IDENTIFICATION</scope>
</reference>
<dbReference type="OMA" id="GWGNCRK"/>